<dbReference type="InterPro" id="IPR052176">
    <property type="entry name" value="Glycosyl_Hydrlase_43_Enz"/>
</dbReference>
<proteinExistence type="inferred from homology"/>
<feature type="active site" description="Proton acceptor" evidence="7">
    <location>
        <position position="52"/>
    </location>
</feature>
<dbReference type="InterPro" id="IPR005084">
    <property type="entry name" value="CBM6"/>
</dbReference>
<evidence type="ECO:0000256" key="3">
    <source>
        <dbReference type="ARBA" id="ARBA00022729"/>
    </source>
</evidence>
<evidence type="ECO:0000259" key="10">
    <source>
        <dbReference type="PROSITE" id="PS51175"/>
    </source>
</evidence>
<evidence type="ECO:0000313" key="12">
    <source>
        <dbReference type="Proteomes" id="UP000638014"/>
    </source>
</evidence>
<sequence>MLNRTLPSVVAALGLCWSGISTADNPLVTHIYTADPTARVFGDTLYVFPSHDIVEHDGLRGLHGFMMPDYHLFSSQDLMNFKDHGVILHQDQISWIEPNSFEMWAPDAVEKDGKYYFYFPAQDQIGVAIAEQPTGPYVPMQQPIAGTAGIDPNVLIDDDGTSYLFWARNHEIKAMRLKDNMMEGAEEPVIIGNLSKKYKEGPFVFKRNGLYYLTYPVDEHGNEEIAYATSDKPLGPYTYRGVIMDMWPDCWTNHHSIVQYQGQWYLFYHHHDLSFDASLRSMAADKLFFNTDGSIQKVQPTRRGIGIRSAAEMIQVDRFDASSGLQTPIHREHEPAGMYVTGITDGSWLTYSGVDFEQRRYQSVSARINNNYHSGTINIRLDNAEGLLIGRIDVPANKGKPQWQTVRGKLLTAVTGQQNLHLSFTSATDDQPLFDLNWIRFDVPNTAQFYIEGRGEGTVRINGHDYQHFEPMPLLTINDLHKLELEAQPADGSIFTGWKINDVSVNQLPIIANGDRISAVFEKPVPARSIHQRIEAASFQVSDGVVVEPVANGTEQIGYINSGDYLRYDNIDFGDGGELRLTVRAASNGVGGTILLYQGSMDTTPIAQVEVSDTGGWDQWQSFVSQATSKQGQHDLYVKFTGQQGFLMNYNWLEFSQLE</sequence>
<dbReference type="Proteomes" id="UP000638014">
    <property type="component" value="Unassembled WGS sequence"/>
</dbReference>
<dbReference type="SUPFAM" id="SSF49785">
    <property type="entry name" value="Galactose-binding domain-like"/>
    <property type="match status" value="2"/>
</dbReference>
<comment type="similarity">
    <text evidence="1">Belongs to the glycosyl hydrolase 43 family.</text>
</comment>
<evidence type="ECO:0000256" key="7">
    <source>
        <dbReference type="PIRSR" id="PIRSR606710-1"/>
    </source>
</evidence>
<dbReference type="InterPro" id="IPR008979">
    <property type="entry name" value="Galactose-bd-like_sf"/>
</dbReference>
<evidence type="ECO:0000256" key="6">
    <source>
        <dbReference type="ARBA" id="ARBA00023295"/>
    </source>
</evidence>
<dbReference type="Gene3D" id="2.60.120.260">
    <property type="entry name" value="Galactose-binding domain-like"/>
    <property type="match status" value="2"/>
</dbReference>
<dbReference type="SMART" id="SM00606">
    <property type="entry name" value="CBD_IV"/>
    <property type="match status" value="2"/>
</dbReference>
<dbReference type="RefSeq" id="WP_191146057.1">
    <property type="nucleotide sequence ID" value="NZ_JACXAF010000026.1"/>
</dbReference>
<evidence type="ECO:0000313" key="11">
    <source>
        <dbReference type="EMBL" id="MBD1390995.1"/>
    </source>
</evidence>
<feature type="site" description="Important for catalytic activity, responsible for pKa modulation of the active site Glu and correct orientation of both the proton donor and substrate" evidence="8">
    <location>
        <position position="151"/>
    </location>
</feature>
<dbReference type="CDD" id="cd08990">
    <property type="entry name" value="GH43_AXH_like"/>
    <property type="match status" value="1"/>
</dbReference>
<accession>A0A8J6QIU5</accession>
<feature type="domain" description="CBM6" evidence="10">
    <location>
        <begin position="532"/>
        <end position="656"/>
    </location>
</feature>
<dbReference type="AlphaFoldDB" id="A0A8J6QIU5"/>
<feature type="active site" description="Proton donor" evidence="7">
    <location>
        <position position="200"/>
    </location>
</feature>
<keyword evidence="6" id="KW-0326">Glycosidase</keyword>
<keyword evidence="2" id="KW-0624">Polysaccharide degradation</keyword>
<evidence type="ECO:0000256" key="1">
    <source>
        <dbReference type="ARBA" id="ARBA00009865"/>
    </source>
</evidence>
<gene>
    <name evidence="11" type="ORF">IC617_16320</name>
</gene>
<dbReference type="PROSITE" id="PS51175">
    <property type="entry name" value="CBM6"/>
    <property type="match status" value="2"/>
</dbReference>
<dbReference type="GO" id="GO:0030246">
    <property type="term" value="F:carbohydrate binding"/>
    <property type="evidence" value="ECO:0007669"/>
    <property type="project" value="InterPro"/>
</dbReference>
<protein>
    <submittedName>
        <fullName evidence="11">Carbohydrate-binding protein</fullName>
    </submittedName>
</protein>
<keyword evidence="5" id="KW-0119">Carbohydrate metabolism</keyword>
<dbReference type="SUPFAM" id="SSF75005">
    <property type="entry name" value="Arabinanase/levansucrase/invertase"/>
    <property type="match status" value="1"/>
</dbReference>
<evidence type="ECO:0000256" key="8">
    <source>
        <dbReference type="PIRSR" id="PIRSR606710-2"/>
    </source>
</evidence>
<dbReference type="CDD" id="cd04084">
    <property type="entry name" value="CBM6_xylanase-like"/>
    <property type="match status" value="2"/>
</dbReference>
<keyword evidence="12" id="KW-1185">Reference proteome</keyword>
<keyword evidence="2" id="KW-0858">Xylan degradation</keyword>
<feature type="chain" id="PRO_5035312195" evidence="9">
    <location>
        <begin position="24"/>
        <end position="659"/>
    </location>
</feature>
<keyword evidence="3 9" id="KW-0732">Signal</keyword>
<organism evidence="11 12">
    <name type="scientific">Neiella litorisoli</name>
    <dbReference type="NCBI Taxonomy" id="2771431"/>
    <lineage>
        <taxon>Bacteria</taxon>
        <taxon>Pseudomonadati</taxon>
        <taxon>Pseudomonadota</taxon>
        <taxon>Gammaproteobacteria</taxon>
        <taxon>Alteromonadales</taxon>
        <taxon>Echinimonadaceae</taxon>
        <taxon>Neiella</taxon>
    </lineage>
</organism>
<keyword evidence="4" id="KW-0378">Hydrolase</keyword>
<dbReference type="Gene3D" id="2.115.10.20">
    <property type="entry name" value="Glycosyl hydrolase domain, family 43"/>
    <property type="match status" value="1"/>
</dbReference>
<dbReference type="PANTHER" id="PTHR43772">
    <property type="entry name" value="ENDO-1,4-BETA-XYLANASE"/>
    <property type="match status" value="1"/>
</dbReference>
<evidence type="ECO:0000256" key="5">
    <source>
        <dbReference type="ARBA" id="ARBA00023277"/>
    </source>
</evidence>
<comment type="caution">
    <text evidence="11">The sequence shown here is derived from an EMBL/GenBank/DDBJ whole genome shotgun (WGS) entry which is preliminary data.</text>
</comment>
<dbReference type="GO" id="GO:0045493">
    <property type="term" value="P:xylan catabolic process"/>
    <property type="evidence" value="ECO:0007669"/>
    <property type="project" value="UniProtKB-KW"/>
</dbReference>
<dbReference type="GO" id="GO:0004553">
    <property type="term" value="F:hydrolase activity, hydrolyzing O-glycosyl compounds"/>
    <property type="evidence" value="ECO:0007669"/>
    <property type="project" value="InterPro"/>
</dbReference>
<evidence type="ECO:0000256" key="2">
    <source>
        <dbReference type="ARBA" id="ARBA00022651"/>
    </source>
</evidence>
<dbReference type="Pfam" id="PF03422">
    <property type="entry name" value="CBM_6"/>
    <property type="match status" value="2"/>
</dbReference>
<evidence type="ECO:0000256" key="9">
    <source>
        <dbReference type="SAM" id="SignalP"/>
    </source>
</evidence>
<dbReference type="PANTHER" id="PTHR43772:SF2">
    <property type="entry name" value="PUTATIVE (AFU_ORTHOLOGUE AFUA_2G04480)-RELATED"/>
    <property type="match status" value="1"/>
</dbReference>
<name>A0A8J6QIU5_9GAMM</name>
<dbReference type="Pfam" id="PF04616">
    <property type="entry name" value="Glyco_hydro_43"/>
    <property type="match status" value="1"/>
</dbReference>
<feature type="domain" description="CBM6" evidence="10">
    <location>
        <begin position="312"/>
        <end position="442"/>
    </location>
</feature>
<dbReference type="InterPro" id="IPR006710">
    <property type="entry name" value="Glyco_hydro_43"/>
</dbReference>
<dbReference type="InterPro" id="IPR006584">
    <property type="entry name" value="Cellulose-bd_IV"/>
</dbReference>
<feature type="signal peptide" evidence="9">
    <location>
        <begin position="1"/>
        <end position="23"/>
    </location>
</feature>
<dbReference type="InterPro" id="IPR023296">
    <property type="entry name" value="Glyco_hydro_beta-prop_sf"/>
</dbReference>
<dbReference type="EMBL" id="JACXAF010000026">
    <property type="protein sequence ID" value="MBD1390995.1"/>
    <property type="molecule type" value="Genomic_DNA"/>
</dbReference>
<evidence type="ECO:0000256" key="4">
    <source>
        <dbReference type="ARBA" id="ARBA00022801"/>
    </source>
</evidence>
<reference evidence="11" key="1">
    <citation type="submission" date="2020-09" db="EMBL/GenBank/DDBJ databases">
        <title>A novel bacterium of genus Neiella, isolated from South China Sea.</title>
        <authorList>
            <person name="Huang H."/>
            <person name="Mo K."/>
            <person name="Hu Y."/>
        </authorList>
    </citation>
    <scope>NUCLEOTIDE SEQUENCE</scope>
    <source>
        <strain evidence="11">HB171785</strain>
    </source>
</reference>